<dbReference type="InterPro" id="IPR052027">
    <property type="entry name" value="PspC"/>
</dbReference>
<evidence type="ECO:0000256" key="2">
    <source>
        <dbReference type="ARBA" id="ARBA00022475"/>
    </source>
</evidence>
<evidence type="ECO:0000313" key="9">
    <source>
        <dbReference type="Proteomes" id="UP000641514"/>
    </source>
</evidence>
<reference evidence="8" key="1">
    <citation type="journal article" date="2014" name="Int. J. Syst. Evol. Microbiol.">
        <title>Complete genome sequence of Corynebacterium casei LMG S-19264T (=DSM 44701T), isolated from a smear-ripened cheese.</title>
        <authorList>
            <consortium name="US DOE Joint Genome Institute (JGI-PGF)"/>
            <person name="Walter F."/>
            <person name="Albersmeier A."/>
            <person name="Kalinowski J."/>
            <person name="Ruckert C."/>
        </authorList>
    </citation>
    <scope>NUCLEOTIDE SEQUENCE</scope>
    <source>
        <strain evidence="8">CGMCC 1.15478</strain>
    </source>
</reference>
<feature type="transmembrane region" description="Helical" evidence="6">
    <location>
        <begin position="32"/>
        <end position="60"/>
    </location>
</feature>
<reference evidence="8" key="2">
    <citation type="submission" date="2020-09" db="EMBL/GenBank/DDBJ databases">
        <authorList>
            <person name="Sun Q."/>
            <person name="Zhou Y."/>
        </authorList>
    </citation>
    <scope>NUCLEOTIDE SEQUENCE</scope>
    <source>
        <strain evidence="8">CGMCC 1.15478</strain>
    </source>
</reference>
<dbReference type="GO" id="GO:0005886">
    <property type="term" value="C:plasma membrane"/>
    <property type="evidence" value="ECO:0007669"/>
    <property type="project" value="UniProtKB-SubCell"/>
</dbReference>
<name>A0A916XFV4_9ACTN</name>
<evidence type="ECO:0000256" key="6">
    <source>
        <dbReference type="SAM" id="Phobius"/>
    </source>
</evidence>
<evidence type="ECO:0000256" key="4">
    <source>
        <dbReference type="ARBA" id="ARBA00022989"/>
    </source>
</evidence>
<dbReference type="PANTHER" id="PTHR33885:SF3">
    <property type="entry name" value="PHAGE SHOCK PROTEIN C"/>
    <property type="match status" value="1"/>
</dbReference>
<keyword evidence="2" id="KW-1003">Cell membrane</keyword>
<dbReference type="EMBL" id="BMJH01000002">
    <property type="protein sequence ID" value="GGC69095.1"/>
    <property type="molecule type" value="Genomic_DNA"/>
</dbReference>
<protein>
    <submittedName>
        <fullName evidence="8">PspC family transcriptional regulator</fullName>
    </submittedName>
</protein>
<evidence type="ECO:0000256" key="1">
    <source>
        <dbReference type="ARBA" id="ARBA00004162"/>
    </source>
</evidence>
<keyword evidence="3 6" id="KW-0812">Transmembrane</keyword>
<comment type="subcellular location">
    <subcellularLocation>
        <location evidence="1">Cell membrane</location>
        <topology evidence="1">Single-pass membrane protein</topology>
    </subcellularLocation>
</comment>
<accession>A0A916XFV4</accession>
<dbReference type="Pfam" id="PF04024">
    <property type="entry name" value="PspC"/>
    <property type="match status" value="1"/>
</dbReference>
<keyword evidence="4 6" id="KW-1133">Transmembrane helix</keyword>
<proteinExistence type="predicted"/>
<dbReference type="Proteomes" id="UP000641514">
    <property type="component" value="Unassembled WGS sequence"/>
</dbReference>
<keyword evidence="9" id="KW-1185">Reference proteome</keyword>
<sequence length="77" mass="8617">MMNGQLTRVREGRWIAGICGGIAKQYGWDVNLIRLVFVLVSLLGTLGIGILVYIVMWFFIPLESDNGMSPGPQYWQG</sequence>
<comment type="caution">
    <text evidence="8">The sequence shown here is derived from an EMBL/GenBank/DDBJ whole genome shotgun (WGS) entry which is preliminary data.</text>
</comment>
<gene>
    <name evidence="8" type="ORF">GCM10011410_22370</name>
</gene>
<organism evidence="8 9">
    <name type="scientific">Hoyosella rhizosphaerae</name>
    <dbReference type="NCBI Taxonomy" id="1755582"/>
    <lineage>
        <taxon>Bacteria</taxon>
        <taxon>Bacillati</taxon>
        <taxon>Actinomycetota</taxon>
        <taxon>Actinomycetes</taxon>
        <taxon>Mycobacteriales</taxon>
        <taxon>Hoyosellaceae</taxon>
        <taxon>Hoyosella</taxon>
    </lineage>
</organism>
<feature type="domain" description="Phage shock protein PspC N-terminal" evidence="7">
    <location>
        <begin position="5"/>
        <end position="62"/>
    </location>
</feature>
<evidence type="ECO:0000259" key="7">
    <source>
        <dbReference type="Pfam" id="PF04024"/>
    </source>
</evidence>
<dbReference type="PANTHER" id="PTHR33885">
    <property type="entry name" value="PHAGE SHOCK PROTEIN C"/>
    <property type="match status" value="1"/>
</dbReference>
<dbReference type="AlphaFoldDB" id="A0A916XFV4"/>
<evidence type="ECO:0000313" key="8">
    <source>
        <dbReference type="EMBL" id="GGC69095.1"/>
    </source>
</evidence>
<keyword evidence="5 6" id="KW-0472">Membrane</keyword>
<evidence type="ECO:0000256" key="3">
    <source>
        <dbReference type="ARBA" id="ARBA00022692"/>
    </source>
</evidence>
<dbReference type="InterPro" id="IPR007168">
    <property type="entry name" value="Phageshock_PspC_N"/>
</dbReference>
<evidence type="ECO:0000256" key="5">
    <source>
        <dbReference type="ARBA" id="ARBA00023136"/>
    </source>
</evidence>